<evidence type="ECO:0000313" key="1">
    <source>
        <dbReference type="EMBL" id="AKL88387.1"/>
    </source>
</evidence>
<dbReference type="EMBL" id="KR063280">
    <property type="protein sequence ID" value="AKL88387.1"/>
    <property type="molecule type" value="Genomic_DNA"/>
</dbReference>
<protein>
    <submittedName>
        <fullName evidence="1">Uncharacterized protein</fullName>
    </submittedName>
</protein>
<dbReference type="Proteomes" id="UP000203886">
    <property type="component" value="Segment"/>
</dbReference>
<dbReference type="KEGG" id="vg:28801156"/>
<evidence type="ECO:0000313" key="2">
    <source>
        <dbReference type="Proteomes" id="UP000203886"/>
    </source>
</evidence>
<gene>
    <name evidence="1" type="ORF">GMA6_106</name>
</gene>
<dbReference type="GeneID" id="28801156"/>
<name>A0A0K0NLF7_9CAUD</name>
<keyword evidence="2" id="KW-1185">Reference proteome</keyword>
<organism evidence="1 2">
    <name type="scientific">Gordonia phage GMA6</name>
    <dbReference type="NCBI Taxonomy" id="1647285"/>
    <lineage>
        <taxon>Viruses</taxon>
        <taxon>Duplodnaviria</taxon>
        <taxon>Heunggongvirae</taxon>
        <taxon>Uroviricota</taxon>
        <taxon>Caudoviricetes</taxon>
        <taxon>Bendigovirus</taxon>
        <taxon>Bendigovirus GMA6</taxon>
    </lineage>
</organism>
<reference evidence="1 2" key="1">
    <citation type="journal article" date="2015" name="PLoS ONE">
        <title>Lysis to Kill: Evaluation of the Lytic Abilities, and Genomics of Nine Bacteriophages Infective for Gordonia spp. and Their Potential Use in Activated Sludge Foam Biocontrol.</title>
        <authorList>
            <person name="Dyson Z.A."/>
            <person name="Tucci J."/>
            <person name="Seviour R.J."/>
            <person name="Petrovski S."/>
        </authorList>
    </citation>
    <scope>NUCLEOTIDE SEQUENCE [LARGE SCALE GENOMIC DNA]</scope>
</reference>
<dbReference type="RefSeq" id="YP_009273588.1">
    <property type="nucleotide sequence ID" value="NC_030906.1"/>
</dbReference>
<sequence length="72" mass="8281">MSWWSKAKERQKTNTVEVQLLKGLIANQHFITDRMETIAKEISGSLMEIRKATDGCKDCHEKHPCDNPAPKR</sequence>
<accession>A0A0K0NLF7</accession>
<proteinExistence type="predicted"/>